<dbReference type="VEuPathDB" id="VectorBase:GAUT006294"/>
<dbReference type="Proteomes" id="UP000078200">
    <property type="component" value="Unassembled WGS sequence"/>
</dbReference>
<dbReference type="EnsemblMetazoa" id="GAUT006294-RA">
    <property type="protein sequence ID" value="GAUT006294-PA"/>
    <property type="gene ID" value="GAUT006294"/>
</dbReference>
<organism evidence="3 4">
    <name type="scientific">Glossina austeni</name>
    <name type="common">Savannah tsetse fly</name>
    <dbReference type="NCBI Taxonomy" id="7395"/>
    <lineage>
        <taxon>Eukaryota</taxon>
        <taxon>Metazoa</taxon>
        <taxon>Ecdysozoa</taxon>
        <taxon>Arthropoda</taxon>
        <taxon>Hexapoda</taxon>
        <taxon>Insecta</taxon>
        <taxon>Pterygota</taxon>
        <taxon>Neoptera</taxon>
        <taxon>Endopterygota</taxon>
        <taxon>Diptera</taxon>
        <taxon>Brachycera</taxon>
        <taxon>Muscomorpha</taxon>
        <taxon>Hippoboscoidea</taxon>
        <taxon>Glossinidae</taxon>
        <taxon>Glossina</taxon>
    </lineage>
</organism>
<evidence type="ECO:0000313" key="4">
    <source>
        <dbReference type="Proteomes" id="UP000078200"/>
    </source>
</evidence>
<proteinExistence type="predicted"/>
<reference evidence="3" key="1">
    <citation type="submission" date="2020-05" db="UniProtKB">
        <authorList>
            <consortium name="EnsemblMetazoa"/>
        </authorList>
    </citation>
    <scope>IDENTIFICATION</scope>
    <source>
        <strain evidence="3">TTRI</strain>
    </source>
</reference>
<keyword evidence="2" id="KW-0812">Transmembrane</keyword>
<feature type="compositionally biased region" description="Acidic residues" evidence="1">
    <location>
        <begin position="164"/>
        <end position="174"/>
    </location>
</feature>
<feature type="region of interest" description="Disordered" evidence="1">
    <location>
        <begin position="158"/>
        <end position="183"/>
    </location>
</feature>
<name>A0A1A9UIT6_GLOAU</name>
<protein>
    <submittedName>
        <fullName evidence="3">Uncharacterized protein</fullName>
    </submittedName>
</protein>
<dbReference type="AlphaFoldDB" id="A0A1A9UIT6"/>
<evidence type="ECO:0000313" key="3">
    <source>
        <dbReference type="EnsemblMetazoa" id="GAUT006294-PA"/>
    </source>
</evidence>
<sequence length="183" mass="20707">MLDVAQDLAESTSGVISNPKYSKLTAIEYENISWDSCYYCPCLKFACVSAFVKHLRERHCTREGGSFVCRYGYNGLCPSYRWTEFLIEVMMLIIYVGFYALFIKLGHNLKIVLYSSVIIGICDVDRIQVILISIQPRASSSCICVNFIPKDPIVYNVPDRNNQDDDEDDDDCDAEAGSTEGNY</sequence>
<keyword evidence="4" id="KW-1185">Reference proteome</keyword>
<accession>A0A1A9UIT6</accession>
<keyword evidence="2" id="KW-1133">Transmembrane helix</keyword>
<feature type="transmembrane region" description="Helical" evidence="2">
    <location>
        <begin position="85"/>
        <end position="103"/>
    </location>
</feature>
<evidence type="ECO:0000256" key="1">
    <source>
        <dbReference type="SAM" id="MobiDB-lite"/>
    </source>
</evidence>
<keyword evidence="2" id="KW-0472">Membrane</keyword>
<evidence type="ECO:0000256" key="2">
    <source>
        <dbReference type="SAM" id="Phobius"/>
    </source>
</evidence>
<dbReference type="STRING" id="7395.A0A1A9UIT6"/>